<evidence type="ECO:0000256" key="1">
    <source>
        <dbReference type="SAM" id="MobiDB-lite"/>
    </source>
</evidence>
<gene>
    <name evidence="3" type="ORF">DOTSEDRAFT_22957</name>
</gene>
<proteinExistence type="predicted"/>
<dbReference type="PANTHER" id="PTHR12357">
    <property type="entry name" value="YTH YT521-B HOMOLOGY DOMAIN-CONTAINING"/>
    <property type="match status" value="1"/>
</dbReference>
<dbReference type="EMBL" id="KB446538">
    <property type="protein sequence ID" value="EME44839.1"/>
    <property type="molecule type" value="Genomic_DNA"/>
</dbReference>
<feature type="compositionally biased region" description="Low complexity" evidence="1">
    <location>
        <begin position="593"/>
        <end position="614"/>
    </location>
</feature>
<dbReference type="InterPro" id="IPR045168">
    <property type="entry name" value="YTH_prot"/>
</dbReference>
<dbReference type="AlphaFoldDB" id="N1PQZ2"/>
<feature type="region of interest" description="Disordered" evidence="1">
    <location>
        <begin position="485"/>
        <end position="560"/>
    </location>
</feature>
<feature type="compositionally biased region" description="Polar residues" evidence="1">
    <location>
        <begin position="660"/>
        <end position="674"/>
    </location>
</feature>
<sequence length="953" mass="101863">MAGETSEGAATPTSASFDPGANNFVSSHTPQSASATTHGQVKRKLTLSASFNTVSGASSSASRMRPPMPLYSSDTWSPTSAAPLRSAGIPPKSSWDSITDRCNSVTPLPLPSPSPLFTAGANNMSLPVRGSNAASGIVSFTRDENGRVAGAQVCPGLSDFQYTRTAEYHNSPAATSIPSFPANIFQTDPLPQRPFTHMGHKPGDSSSDGSFSSRNFCMPDTPQSTTSTFASQIGHEQQSSDDQQSVASSSAAISDHYTLTRPDQAGSKCDVWVEKAFVRGLRRALKDPRADWEESYPGGLAVLSALNPEHYQMPYGTRVVNIKSEYPKNVITSIRIGKYSVMRKVADRIMQVWDAREDPAEKVIFLLSINGSKRFSGLAEMCGPYNPDDNIEDWIDAPDATAPSVGTIPLTWVYVKDIPYHQFSHIRQPHNDHPVGNMWNGMNFPSDTGRVVIEKFVTTPATSSILGYPKNYKENEGLVGIGALDGAHDRRQAQRRGTFSTRGERGGGRGGRGGLRVNSQNWRPHHDRSQRSDSSGEDNTPLAARPQKMPRVQVDGHAPKLSGAGIPFSPGMLMTVAVNDQGQLVLVPAPRDSVSSTTSSVGSHSNHGSRSSNSLTSAPSHAGNLHGARSLNSLHQSGSSMSTVRPSSTAKPSLRHPAVSTGNLGTQYGMNSHAGSFDNRPGTALPPGDETPTHRPPPHAARGALSVEPKLMTMDNVEDIDLLLAKFHTIAAEQHALQHQLNGSNQSDMAIRLLNAKTTRTTAEKNEIATKLSLLGVKQVESFLPVRRDSAAVDNPLQLIITNGNGNVSPGRVQGTSMINPAGESENTPPTKENTVFDKAPGGSGRAKGHTYNESWDLQMKKSITDLIKSPKKSPVPAYSGQPSSPFFGQTNGTADPRNAFSFPTPSRSGPVGTSIETSKSFSFGPPTEPSSNQNGENRKQHFSFHGPGGGMK</sequence>
<feature type="compositionally biased region" description="Polar residues" evidence="1">
    <location>
        <begin position="881"/>
        <end position="894"/>
    </location>
</feature>
<dbReference type="HOGENOM" id="CLU_309275_0_0_1"/>
<feature type="region of interest" description="Disordered" evidence="1">
    <location>
        <begin position="822"/>
        <end position="853"/>
    </location>
</feature>
<feature type="compositionally biased region" description="Polar residues" evidence="1">
    <location>
        <begin position="822"/>
        <end position="834"/>
    </location>
</feature>
<feature type="region of interest" description="Disordered" evidence="1">
    <location>
        <begin position="590"/>
        <end position="701"/>
    </location>
</feature>
<accession>N1PQZ2</accession>
<dbReference type="Pfam" id="PF04146">
    <property type="entry name" value="YTH"/>
    <property type="match status" value="1"/>
</dbReference>
<dbReference type="eggNOG" id="KOG1901">
    <property type="taxonomic scope" value="Eukaryota"/>
</dbReference>
<feature type="region of interest" description="Disordered" evidence="1">
    <location>
        <begin position="870"/>
        <end position="953"/>
    </location>
</feature>
<evidence type="ECO:0000313" key="3">
    <source>
        <dbReference type="EMBL" id="EME44839.1"/>
    </source>
</evidence>
<evidence type="ECO:0000313" key="4">
    <source>
        <dbReference type="Proteomes" id="UP000016933"/>
    </source>
</evidence>
<feature type="compositionally biased region" description="Polar residues" evidence="1">
    <location>
        <begin position="221"/>
        <end position="236"/>
    </location>
</feature>
<reference evidence="3 4" key="2">
    <citation type="journal article" date="2012" name="PLoS Pathog.">
        <title>Diverse lifestyles and strategies of plant pathogenesis encoded in the genomes of eighteen Dothideomycetes fungi.</title>
        <authorList>
            <person name="Ohm R.A."/>
            <person name="Feau N."/>
            <person name="Henrissat B."/>
            <person name="Schoch C.L."/>
            <person name="Horwitz B.A."/>
            <person name="Barry K.W."/>
            <person name="Condon B.J."/>
            <person name="Copeland A.C."/>
            <person name="Dhillon B."/>
            <person name="Glaser F."/>
            <person name="Hesse C.N."/>
            <person name="Kosti I."/>
            <person name="LaButti K."/>
            <person name="Lindquist E.A."/>
            <person name="Lucas S."/>
            <person name="Salamov A.A."/>
            <person name="Bradshaw R.E."/>
            <person name="Ciuffetti L."/>
            <person name="Hamelin R.C."/>
            <person name="Kema G.H.J."/>
            <person name="Lawrence C."/>
            <person name="Scott J.A."/>
            <person name="Spatafora J.W."/>
            <person name="Turgeon B.G."/>
            <person name="de Wit P.J.G.M."/>
            <person name="Zhong S."/>
            <person name="Goodwin S.B."/>
            <person name="Grigoriev I.V."/>
        </authorList>
    </citation>
    <scope>NUCLEOTIDE SEQUENCE [LARGE SCALE GENOMIC DNA]</scope>
    <source>
        <strain evidence="4">NZE10 / CBS 128990</strain>
    </source>
</reference>
<protein>
    <recommendedName>
        <fullName evidence="2">YTH domain-containing protein</fullName>
    </recommendedName>
</protein>
<feature type="compositionally biased region" description="Polar residues" evidence="1">
    <location>
        <begin position="23"/>
        <end position="39"/>
    </location>
</feature>
<dbReference type="PROSITE" id="PS50882">
    <property type="entry name" value="YTH"/>
    <property type="match status" value="1"/>
</dbReference>
<reference evidence="4" key="1">
    <citation type="journal article" date="2012" name="PLoS Genet.">
        <title>The genomes of the fungal plant pathogens Cladosporium fulvum and Dothistroma septosporum reveal adaptation to different hosts and lifestyles but also signatures of common ancestry.</title>
        <authorList>
            <person name="de Wit P.J.G.M."/>
            <person name="van der Burgt A."/>
            <person name="Oekmen B."/>
            <person name="Stergiopoulos I."/>
            <person name="Abd-Elsalam K.A."/>
            <person name="Aerts A.L."/>
            <person name="Bahkali A.H."/>
            <person name="Beenen H.G."/>
            <person name="Chettri P."/>
            <person name="Cox M.P."/>
            <person name="Datema E."/>
            <person name="de Vries R.P."/>
            <person name="Dhillon B."/>
            <person name="Ganley A.R."/>
            <person name="Griffiths S.A."/>
            <person name="Guo Y."/>
            <person name="Hamelin R.C."/>
            <person name="Henrissat B."/>
            <person name="Kabir M.S."/>
            <person name="Jashni M.K."/>
            <person name="Kema G."/>
            <person name="Klaubauf S."/>
            <person name="Lapidus A."/>
            <person name="Levasseur A."/>
            <person name="Lindquist E."/>
            <person name="Mehrabi R."/>
            <person name="Ohm R.A."/>
            <person name="Owen T.J."/>
            <person name="Salamov A."/>
            <person name="Schwelm A."/>
            <person name="Schijlen E."/>
            <person name="Sun H."/>
            <person name="van den Burg H.A."/>
            <person name="van Ham R.C.H.J."/>
            <person name="Zhang S."/>
            <person name="Goodwin S.B."/>
            <person name="Grigoriev I.V."/>
            <person name="Collemare J."/>
            <person name="Bradshaw R.E."/>
        </authorList>
    </citation>
    <scope>NUCLEOTIDE SEQUENCE [LARGE SCALE GENOMIC DNA]</scope>
    <source>
        <strain evidence="4">NZE10 / CBS 128990</strain>
    </source>
</reference>
<feature type="compositionally biased region" description="Low complexity" evidence="1">
    <location>
        <begin position="240"/>
        <end position="250"/>
    </location>
</feature>
<feature type="region of interest" description="Disordered" evidence="1">
    <location>
        <begin position="55"/>
        <end position="96"/>
    </location>
</feature>
<dbReference type="OMA" id="SHIRQPH"/>
<organism evidence="3 4">
    <name type="scientific">Dothistroma septosporum (strain NZE10 / CBS 128990)</name>
    <name type="common">Red band needle blight fungus</name>
    <name type="synonym">Mycosphaerella pini</name>
    <dbReference type="NCBI Taxonomy" id="675120"/>
    <lineage>
        <taxon>Eukaryota</taxon>
        <taxon>Fungi</taxon>
        <taxon>Dikarya</taxon>
        <taxon>Ascomycota</taxon>
        <taxon>Pezizomycotina</taxon>
        <taxon>Dothideomycetes</taxon>
        <taxon>Dothideomycetidae</taxon>
        <taxon>Mycosphaerellales</taxon>
        <taxon>Mycosphaerellaceae</taxon>
        <taxon>Dothistroma</taxon>
    </lineage>
</organism>
<evidence type="ECO:0000259" key="2">
    <source>
        <dbReference type="PROSITE" id="PS50882"/>
    </source>
</evidence>
<feature type="domain" description="YTH" evidence="2">
    <location>
        <begin position="317"/>
        <end position="456"/>
    </location>
</feature>
<dbReference type="Proteomes" id="UP000016933">
    <property type="component" value="Unassembled WGS sequence"/>
</dbReference>
<dbReference type="CDD" id="cd21134">
    <property type="entry name" value="YTH"/>
    <property type="match status" value="1"/>
</dbReference>
<feature type="compositionally biased region" description="Polar residues" evidence="1">
    <location>
        <begin position="630"/>
        <end position="651"/>
    </location>
</feature>
<dbReference type="InterPro" id="IPR007275">
    <property type="entry name" value="YTH_domain"/>
</dbReference>
<dbReference type="OrthoDB" id="306690at2759"/>
<name>N1PQZ2_DOTSN</name>
<dbReference type="SMR" id="N1PQZ2"/>
<dbReference type="STRING" id="675120.N1PQZ2"/>
<dbReference type="Gene3D" id="3.10.590.10">
    <property type="entry name" value="ph1033 like domains"/>
    <property type="match status" value="1"/>
</dbReference>
<dbReference type="GO" id="GO:0003729">
    <property type="term" value="F:mRNA binding"/>
    <property type="evidence" value="ECO:0007669"/>
    <property type="project" value="TreeGrafter"/>
</dbReference>
<feature type="region of interest" description="Disordered" evidence="1">
    <location>
        <begin position="187"/>
        <end position="250"/>
    </location>
</feature>
<keyword evidence="4" id="KW-1185">Reference proteome</keyword>
<feature type="compositionally biased region" description="Low complexity" evidence="1">
    <location>
        <begin position="204"/>
        <end position="213"/>
    </location>
</feature>
<feature type="region of interest" description="Disordered" evidence="1">
    <location>
        <begin position="1"/>
        <end position="41"/>
    </location>
</feature>